<reference evidence="2" key="5">
    <citation type="submission" date="2024-02" db="EMBL/GenBank/DDBJ databases">
        <authorList>
            <consortium name="Clinical and Environmental Microbiology Branch: Whole genome sequencing antimicrobial resistance pathogens in the healthcare setting"/>
        </authorList>
    </citation>
    <scope>NUCLEOTIDE SEQUENCE</scope>
    <source>
        <strain evidence="2">1924188</strain>
    </source>
</reference>
<reference evidence="6" key="4">
    <citation type="journal article" date="2023" name="Microorganisms">
        <title>Comparative Genomic Analysis of ST131 Subclade C2 of ESBL-Producing E. coli Isolates from Patients with Recurrent and Sporadic Urinary Tract Infections.</title>
        <authorList>
            <person name="Jaen-Luchoro D."/>
            <person name="Kahnamouei A."/>
            <person name="Yazdanshenas S."/>
            <person name="Lindblom A."/>
            <person name="Samuelsson E."/>
            <person name="Ahren C."/>
            <person name="Karami N."/>
        </authorList>
    </citation>
    <scope>NUCLEOTIDE SEQUENCE</scope>
    <source>
        <strain evidence="6">S7</strain>
    </source>
</reference>
<dbReference type="Proteomes" id="UP001180189">
    <property type="component" value="Chromosome"/>
</dbReference>
<evidence type="ECO:0000313" key="3">
    <source>
        <dbReference type="EMBL" id="HAH4526663.1"/>
    </source>
</evidence>
<feature type="transmembrane region" description="Helical" evidence="1">
    <location>
        <begin position="31"/>
        <end position="56"/>
    </location>
</feature>
<reference evidence="5 7" key="2">
    <citation type="submission" date="2019-01" db="EMBL/GenBank/DDBJ databases">
        <title>Genomic analysis of febrile catheter-associated UTI E. coli isolates.</title>
        <authorList>
            <person name="Potter R."/>
            <person name="Zou Z."/>
            <person name="Henderson J."/>
            <person name="Dantas G."/>
        </authorList>
    </citation>
    <scope>NUCLEOTIDE SEQUENCE [LARGE SCALE GENOMIC DNA]</scope>
    <source>
        <strain evidence="5 7">29_CAASB</strain>
    </source>
</reference>
<dbReference type="EMBL" id="DABBJX010000037">
    <property type="protein sequence ID" value="HAH4526663.1"/>
    <property type="molecule type" value="Genomic_DNA"/>
</dbReference>
<evidence type="ECO:0000313" key="7">
    <source>
        <dbReference type="Proteomes" id="UP000288730"/>
    </source>
</evidence>
<proteinExistence type="predicted"/>
<evidence type="ECO:0000313" key="6">
    <source>
        <dbReference type="EMBL" id="WLM97090.1"/>
    </source>
</evidence>
<dbReference type="AlphaFoldDB" id="A0A066T653"/>
<evidence type="ECO:0000313" key="2">
    <source>
        <dbReference type="EMBL" id="EMJ5252203.1"/>
    </source>
</evidence>
<dbReference type="EMBL" id="DABCJL010000001">
    <property type="protein sequence ID" value="HAH7767240.1"/>
    <property type="molecule type" value="Genomic_DNA"/>
</dbReference>
<evidence type="ECO:0000256" key="1">
    <source>
        <dbReference type="SAM" id="Phobius"/>
    </source>
</evidence>
<feature type="transmembrane region" description="Helical" evidence="1">
    <location>
        <begin position="7"/>
        <end position="25"/>
    </location>
</feature>
<accession>A0A066T653</accession>
<name>A0A066T653_ECOLX</name>
<reference evidence="3" key="1">
    <citation type="journal article" date="2018" name="Genome Biol.">
        <title>SKESA: strategic k-mer extension for scrupulous assemblies.</title>
        <authorList>
            <person name="Souvorov A."/>
            <person name="Agarwala R."/>
            <person name="Lipman D.J."/>
        </authorList>
    </citation>
    <scope>NUCLEOTIDE SEQUENCE [LARGE SCALE GENOMIC DNA]</scope>
    <source>
        <strain evidence="4">C0382</strain>
        <strain evidence="3">EC00763</strain>
    </source>
</reference>
<reference evidence="3" key="3">
    <citation type="submission" date="2019-12" db="EMBL/GenBank/DDBJ databases">
        <authorList>
            <consortium name="NCBI Pathogen Detection Project"/>
        </authorList>
    </citation>
    <scope>NUCLEOTIDE SEQUENCE</scope>
    <source>
        <strain evidence="4">C0382</strain>
        <strain evidence="3">EC00763</strain>
    </source>
</reference>
<dbReference type="EMBL" id="SCJN01000226">
    <property type="protein sequence ID" value="RXD11474.1"/>
    <property type="molecule type" value="Genomic_DNA"/>
</dbReference>
<keyword evidence="1" id="KW-0812">Transmembrane</keyword>
<keyword evidence="1" id="KW-1133">Transmembrane helix</keyword>
<dbReference type="Proteomes" id="UP000843571">
    <property type="component" value="Unassembled WGS sequence"/>
</dbReference>
<evidence type="ECO:0000313" key="5">
    <source>
        <dbReference type="EMBL" id="RXD11474.1"/>
    </source>
</evidence>
<feature type="transmembrane region" description="Helical" evidence="1">
    <location>
        <begin position="68"/>
        <end position="88"/>
    </location>
</feature>
<organism evidence="3">
    <name type="scientific">Escherichia coli</name>
    <dbReference type="NCBI Taxonomy" id="562"/>
    <lineage>
        <taxon>Bacteria</taxon>
        <taxon>Pseudomonadati</taxon>
        <taxon>Pseudomonadota</taxon>
        <taxon>Gammaproteobacteria</taxon>
        <taxon>Enterobacterales</taxon>
        <taxon>Enterobacteriaceae</taxon>
        <taxon>Escherichia</taxon>
    </lineage>
</organism>
<keyword evidence="1" id="KW-0472">Membrane</keyword>
<dbReference type="Proteomes" id="UP001285616">
    <property type="component" value="Unassembled WGS sequence"/>
</dbReference>
<sequence length="109" mass="12240">MQRCNGFLISGIALTAGAPLCISWFGLVGFYFGALSLVAAAVISWIVYFWLIYLVLTRPHNQRFVERYILIVGICFLPWSIVLIWAFFASSARAHNQHAEQIKNSTTDG</sequence>
<dbReference type="Proteomes" id="UP000288730">
    <property type="component" value="Unassembled WGS sequence"/>
</dbReference>
<dbReference type="EMBL" id="CP107128">
    <property type="protein sequence ID" value="WLM97090.1"/>
    <property type="molecule type" value="Genomic_DNA"/>
</dbReference>
<evidence type="ECO:0000313" key="4">
    <source>
        <dbReference type="EMBL" id="HAH7767240.1"/>
    </source>
</evidence>
<dbReference type="EMBL" id="ABONVU020000001">
    <property type="protein sequence ID" value="EMJ5252203.1"/>
    <property type="molecule type" value="Genomic_DNA"/>
</dbReference>
<protein>
    <submittedName>
        <fullName evidence="3">Uncharacterized protein</fullName>
    </submittedName>
</protein>
<dbReference type="RefSeq" id="WP_001188440.1">
    <property type="nucleotide sequence ID" value="NZ_AP018784.2"/>
</dbReference>
<gene>
    <name evidence="5" type="ORF">EPS76_20980</name>
    <name evidence="3" type="ORF">GRC73_22135</name>
    <name evidence="4" type="ORF">HIE29_000586</name>
    <name evidence="6" type="ORF">OGM49_06175</name>
    <name evidence="2" type="ORF">R8O40_000364</name>
</gene>